<protein>
    <recommendedName>
        <fullName evidence="3">AAA domain-containing protein</fullName>
    </recommendedName>
</protein>
<dbReference type="SUPFAM" id="SSF52540">
    <property type="entry name" value="P-loop containing nucleoside triphosphate hydrolases"/>
    <property type="match status" value="1"/>
</dbReference>
<name>A0A382EQZ6_9ZZZZ</name>
<sequence length="290" mass="32098">MNNLKRFSLSALKLDKNHPEIFAVTSGKGGVGKSNISVNLALLMSRMKKNVLVIDADIHLGNVDLLMGIRPKYSIADVITGKIELKDVVTRGPGEIDILPAGSAVIEMLDLEEKVLQKLGDAFSQFEHKYDTIIVDTGAGVHHSVMSFVLGADKVILVVTPDPASIADSYGMVKVIRNSNPDIPIIMISNMVDHEENGESMFKKMNLMVQRFLNSSLVYGGSIVKDNLIQYSVQKQKPVSLFYPNSVPVNSLRMITRRLLKMPITDVKKRDSFFDRFMNYKDVGIESANG</sequence>
<dbReference type="PANTHER" id="PTHR43384">
    <property type="entry name" value="SEPTUM SITE-DETERMINING PROTEIN MIND HOMOLOG, CHLOROPLASTIC-RELATED"/>
    <property type="match status" value="1"/>
</dbReference>
<dbReference type="GO" id="GO:0009898">
    <property type="term" value="C:cytoplasmic side of plasma membrane"/>
    <property type="evidence" value="ECO:0007669"/>
    <property type="project" value="TreeGrafter"/>
</dbReference>
<accession>A0A382EQZ6</accession>
<reference evidence="4" key="1">
    <citation type="submission" date="2018-05" db="EMBL/GenBank/DDBJ databases">
        <authorList>
            <person name="Lanie J.A."/>
            <person name="Ng W.-L."/>
            <person name="Kazmierczak K.M."/>
            <person name="Andrzejewski T.M."/>
            <person name="Davidsen T.M."/>
            <person name="Wayne K.J."/>
            <person name="Tettelin H."/>
            <person name="Glass J.I."/>
            <person name="Rusch D."/>
            <person name="Podicherti R."/>
            <person name="Tsui H.-C.T."/>
            <person name="Winkler M.E."/>
        </authorList>
    </citation>
    <scope>NUCLEOTIDE SEQUENCE</scope>
</reference>
<dbReference type="GO" id="GO:0051782">
    <property type="term" value="P:negative regulation of cell division"/>
    <property type="evidence" value="ECO:0007669"/>
    <property type="project" value="TreeGrafter"/>
</dbReference>
<dbReference type="InterPro" id="IPR050625">
    <property type="entry name" value="ParA/MinD_ATPase"/>
</dbReference>
<dbReference type="GO" id="GO:0005524">
    <property type="term" value="F:ATP binding"/>
    <property type="evidence" value="ECO:0007669"/>
    <property type="project" value="UniProtKB-KW"/>
</dbReference>
<dbReference type="AlphaFoldDB" id="A0A382EQZ6"/>
<dbReference type="PANTHER" id="PTHR43384:SF4">
    <property type="entry name" value="CELLULOSE BIOSYNTHESIS PROTEIN BCSQ-RELATED"/>
    <property type="match status" value="1"/>
</dbReference>
<dbReference type="InterPro" id="IPR025669">
    <property type="entry name" value="AAA_dom"/>
</dbReference>
<dbReference type="Pfam" id="PF13614">
    <property type="entry name" value="AAA_31"/>
    <property type="match status" value="1"/>
</dbReference>
<proteinExistence type="predicted"/>
<keyword evidence="1" id="KW-0547">Nucleotide-binding</keyword>
<dbReference type="InterPro" id="IPR025501">
    <property type="entry name" value="MinD_FleN"/>
</dbReference>
<keyword evidence="2" id="KW-0067">ATP-binding</keyword>
<organism evidence="4">
    <name type="scientific">marine metagenome</name>
    <dbReference type="NCBI Taxonomy" id="408172"/>
    <lineage>
        <taxon>unclassified sequences</taxon>
        <taxon>metagenomes</taxon>
        <taxon>ecological metagenomes</taxon>
    </lineage>
</organism>
<dbReference type="PIRSF" id="PIRSF003092">
    <property type="entry name" value="MinD"/>
    <property type="match status" value="1"/>
</dbReference>
<dbReference type="EMBL" id="UINC01045527">
    <property type="protein sequence ID" value="SVB52393.1"/>
    <property type="molecule type" value="Genomic_DNA"/>
</dbReference>
<evidence type="ECO:0000256" key="2">
    <source>
        <dbReference type="ARBA" id="ARBA00022840"/>
    </source>
</evidence>
<dbReference type="InterPro" id="IPR033875">
    <property type="entry name" value="FlhG"/>
</dbReference>
<evidence type="ECO:0000259" key="3">
    <source>
        <dbReference type="Pfam" id="PF13614"/>
    </source>
</evidence>
<dbReference type="GO" id="GO:0005829">
    <property type="term" value="C:cytosol"/>
    <property type="evidence" value="ECO:0007669"/>
    <property type="project" value="TreeGrafter"/>
</dbReference>
<feature type="domain" description="AAA" evidence="3">
    <location>
        <begin position="21"/>
        <end position="168"/>
    </location>
</feature>
<evidence type="ECO:0000256" key="1">
    <source>
        <dbReference type="ARBA" id="ARBA00022741"/>
    </source>
</evidence>
<dbReference type="CDD" id="cd02038">
    <property type="entry name" value="FlhG-like"/>
    <property type="match status" value="1"/>
</dbReference>
<dbReference type="InterPro" id="IPR027417">
    <property type="entry name" value="P-loop_NTPase"/>
</dbReference>
<dbReference type="GO" id="GO:0016887">
    <property type="term" value="F:ATP hydrolysis activity"/>
    <property type="evidence" value="ECO:0007669"/>
    <property type="project" value="TreeGrafter"/>
</dbReference>
<evidence type="ECO:0000313" key="4">
    <source>
        <dbReference type="EMBL" id="SVB52393.1"/>
    </source>
</evidence>
<dbReference type="Gene3D" id="3.40.50.300">
    <property type="entry name" value="P-loop containing nucleotide triphosphate hydrolases"/>
    <property type="match status" value="1"/>
</dbReference>
<gene>
    <name evidence="4" type="ORF">METZ01_LOCUS205247</name>
</gene>